<organism evidence="2 3">
    <name type="scientific">Pleurodeles waltl</name>
    <name type="common">Iberian ribbed newt</name>
    <dbReference type="NCBI Taxonomy" id="8319"/>
    <lineage>
        <taxon>Eukaryota</taxon>
        <taxon>Metazoa</taxon>
        <taxon>Chordata</taxon>
        <taxon>Craniata</taxon>
        <taxon>Vertebrata</taxon>
        <taxon>Euteleostomi</taxon>
        <taxon>Amphibia</taxon>
        <taxon>Batrachia</taxon>
        <taxon>Caudata</taxon>
        <taxon>Salamandroidea</taxon>
        <taxon>Salamandridae</taxon>
        <taxon>Pleurodelinae</taxon>
        <taxon>Pleurodeles</taxon>
    </lineage>
</organism>
<dbReference type="EMBL" id="JANPWB010000009">
    <property type="protein sequence ID" value="KAJ1157250.1"/>
    <property type="molecule type" value="Genomic_DNA"/>
</dbReference>
<proteinExistence type="predicted"/>
<gene>
    <name evidence="2" type="ORF">NDU88_009965</name>
</gene>
<evidence type="ECO:0000256" key="1">
    <source>
        <dbReference type="SAM" id="MobiDB-lite"/>
    </source>
</evidence>
<feature type="region of interest" description="Disordered" evidence="1">
    <location>
        <begin position="47"/>
        <end position="76"/>
    </location>
</feature>
<protein>
    <submittedName>
        <fullName evidence="2">Uncharacterized protein</fullName>
    </submittedName>
</protein>
<evidence type="ECO:0000313" key="2">
    <source>
        <dbReference type="EMBL" id="KAJ1157250.1"/>
    </source>
</evidence>
<evidence type="ECO:0000313" key="3">
    <source>
        <dbReference type="Proteomes" id="UP001066276"/>
    </source>
</evidence>
<reference evidence="2" key="1">
    <citation type="journal article" date="2022" name="bioRxiv">
        <title>Sequencing and chromosome-scale assembly of the giantPleurodeles waltlgenome.</title>
        <authorList>
            <person name="Brown T."/>
            <person name="Elewa A."/>
            <person name="Iarovenko S."/>
            <person name="Subramanian E."/>
            <person name="Araus A.J."/>
            <person name="Petzold A."/>
            <person name="Susuki M."/>
            <person name="Suzuki K.-i.T."/>
            <person name="Hayashi T."/>
            <person name="Toyoda A."/>
            <person name="Oliveira C."/>
            <person name="Osipova E."/>
            <person name="Leigh N.D."/>
            <person name="Simon A."/>
            <person name="Yun M.H."/>
        </authorList>
    </citation>
    <scope>NUCLEOTIDE SEQUENCE</scope>
    <source>
        <strain evidence="2">20211129_DDA</strain>
        <tissue evidence="2">Liver</tissue>
    </source>
</reference>
<dbReference type="Proteomes" id="UP001066276">
    <property type="component" value="Chromosome 5"/>
</dbReference>
<accession>A0AAV7S1X2</accession>
<name>A0AAV7S1X2_PLEWA</name>
<sequence length="93" mass="9899">MPVPRQTVRDLRKTRGDKVCIPDDFADEVQKERQRVMEAVALFGGALGGSDAASPLSLQKEDGHSDSDCETATSTQSSIVLPAITPGTADEII</sequence>
<comment type="caution">
    <text evidence="2">The sequence shown here is derived from an EMBL/GenBank/DDBJ whole genome shotgun (WGS) entry which is preliminary data.</text>
</comment>
<dbReference type="AlphaFoldDB" id="A0AAV7S1X2"/>
<keyword evidence="3" id="KW-1185">Reference proteome</keyword>